<evidence type="ECO:0000256" key="2">
    <source>
        <dbReference type="SAM" id="MobiDB-lite"/>
    </source>
</evidence>
<comment type="similarity">
    <text evidence="1">Belongs to the TCP11 family.</text>
</comment>
<dbReference type="InterPro" id="IPR008862">
    <property type="entry name" value="Tcp11"/>
</dbReference>
<dbReference type="GeneID" id="66124810"/>
<protein>
    <recommendedName>
        <fullName evidence="7">Protein SOK1</fullName>
    </recommendedName>
</protein>
<dbReference type="GO" id="GO:0010737">
    <property type="term" value="P:protein kinase A signaling"/>
    <property type="evidence" value="ECO:0007669"/>
    <property type="project" value="TreeGrafter"/>
</dbReference>
<dbReference type="RefSeq" id="XP_043062654.1">
    <property type="nucleotide sequence ID" value="XM_043206489.1"/>
</dbReference>
<dbReference type="EMBL" id="JAHLVD010000002">
    <property type="protein sequence ID" value="KAG7851796.1"/>
    <property type="molecule type" value="Genomic_DNA"/>
</dbReference>
<gene>
    <name evidence="3" type="ORF">KL928_000759</name>
    <name evidence="4" type="ORF">KL940_000678</name>
</gene>
<sequence>MNSHLNNTGDNQELKHPPHFKNVFSSKDSSPVNAPEQNTDAMEVVENRRPSVVVPTNLDASMLNTPSTTAQSHNESNVTFTSQMPSTSEMSSSSTENLLSPPSSIDIPHRSRSSPKTSKRLRRKRTKFYKGAASQRSTSPSLLTNSLPIAKRFRSRSLPNIWIPSHKQTKLLIDDLQQRQPSERVPVPPVNLQSMHEIDLHEILKNPQLRHDILFEPQLQFRPNLDGERGKRKRMQGDRYWSAVKAEIRFLMTSEKVITDNSIIVVMFQTLKDILLSLLPSKDKANVEEIMDISLLVQELNSKCFNFIKFSNWISAIFKMHCAPMRDSWVDEMNCIFEKACSTSPINVDKVVEGLHVLFSILEAMKLDVANHQIRILRPLLCSTAVAFEKEYFQTIIRKNKINLNGSLDWYRKSKQRCNGAEGIQQVLSYGILNLLSCSHMCSEFPDTLTFDHSRLVILRADIRQLICIKVCLILYQNLVSSYRLSTAEYCSADKLQQLKKEILSIIVDENGNSKWTRNLNNLAVHLVSKVSQDTSPSRVKFCFNWLLNQTQPISQIYSMLEQKLLDNVWRSLNTGDKSGLEQEIVIREELKGVAERLNRIVEFHVSVFGDVYN</sequence>
<proteinExistence type="inferred from homology"/>
<feature type="compositionally biased region" description="Polar residues" evidence="2">
    <location>
        <begin position="23"/>
        <end position="40"/>
    </location>
</feature>
<dbReference type="PANTHER" id="PTHR12832">
    <property type="entry name" value="TESTIS-SPECIFIC PROTEIN PBS13 T-COMPLEX 11"/>
    <property type="match status" value="1"/>
</dbReference>
<accession>A0AAN6DJG4</accession>
<organism evidence="3 5">
    <name type="scientific">Pichia angusta</name>
    <name type="common">Yeast</name>
    <name type="synonym">Hansenula polymorpha</name>
    <dbReference type="NCBI Taxonomy" id="870730"/>
    <lineage>
        <taxon>Eukaryota</taxon>
        <taxon>Fungi</taxon>
        <taxon>Dikarya</taxon>
        <taxon>Ascomycota</taxon>
        <taxon>Saccharomycotina</taxon>
        <taxon>Pichiomycetes</taxon>
        <taxon>Pichiales</taxon>
        <taxon>Pichiaceae</taxon>
        <taxon>Ogataea</taxon>
    </lineage>
</organism>
<keyword evidence="6" id="KW-1185">Reference proteome</keyword>
<evidence type="ECO:0000313" key="6">
    <source>
        <dbReference type="Proteomes" id="UP001197328"/>
    </source>
</evidence>
<feature type="compositionally biased region" description="Low complexity" evidence="2">
    <location>
        <begin position="81"/>
        <end position="104"/>
    </location>
</feature>
<dbReference type="PANTHER" id="PTHR12832:SF11">
    <property type="entry name" value="LD23868P"/>
    <property type="match status" value="1"/>
</dbReference>
<evidence type="ECO:0000256" key="1">
    <source>
        <dbReference type="ARBA" id="ARBA00010954"/>
    </source>
</evidence>
<feature type="compositionally biased region" description="Basic residues" evidence="2">
    <location>
        <begin position="110"/>
        <end position="128"/>
    </location>
</feature>
<dbReference type="EMBL" id="JAHLUX010000001">
    <property type="protein sequence ID" value="KAG7822284.1"/>
    <property type="molecule type" value="Genomic_DNA"/>
</dbReference>
<comment type="caution">
    <text evidence="3">The sequence shown here is derived from an EMBL/GenBank/DDBJ whole genome shotgun (WGS) entry which is preliminary data.</text>
</comment>
<name>A0AAN6DJG4_PICAN</name>
<dbReference type="Pfam" id="PF05794">
    <property type="entry name" value="Tcp11"/>
    <property type="match status" value="1"/>
</dbReference>
<evidence type="ECO:0008006" key="7">
    <source>
        <dbReference type="Google" id="ProtNLM"/>
    </source>
</evidence>
<dbReference type="Proteomes" id="UP001196530">
    <property type="component" value="Unassembled WGS sequence"/>
</dbReference>
<evidence type="ECO:0000313" key="3">
    <source>
        <dbReference type="EMBL" id="KAG7822284.1"/>
    </source>
</evidence>
<dbReference type="Proteomes" id="UP001197328">
    <property type="component" value="Unassembled WGS sequence"/>
</dbReference>
<dbReference type="AlphaFoldDB" id="A0AAN6DJG4"/>
<evidence type="ECO:0000313" key="5">
    <source>
        <dbReference type="Proteomes" id="UP001196530"/>
    </source>
</evidence>
<feature type="region of interest" description="Disordered" evidence="2">
    <location>
        <begin position="1"/>
        <end position="142"/>
    </location>
</feature>
<feature type="compositionally biased region" description="Polar residues" evidence="2">
    <location>
        <begin position="58"/>
        <end position="80"/>
    </location>
</feature>
<evidence type="ECO:0000313" key="4">
    <source>
        <dbReference type="EMBL" id="KAG7851796.1"/>
    </source>
</evidence>
<reference evidence="3 6" key="1">
    <citation type="journal article" date="2021" name="G3 (Bethesda)">
        <title>Genomic diversity, chromosomal rearrangements, and interspecies hybridization in the ogataea polymorpha species complex.</title>
        <authorList>
            <person name="Hanson S.J."/>
            <person name="Cinneide E.O."/>
            <person name="Salzberg L.I."/>
            <person name="Wolfe K.H."/>
            <person name="McGowan J."/>
            <person name="Fitzpatrick D.A."/>
            <person name="Matlin K."/>
        </authorList>
    </citation>
    <scope>NUCLEOTIDE SEQUENCE</scope>
    <source>
        <strain evidence="4">51-138</strain>
        <strain evidence="3">61-244</strain>
    </source>
</reference>
<feature type="compositionally biased region" description="Polar residues" evidence="2">
    <location>
        <begin position="1"/>
        <end position="11"/>
    </location>
</feature>